<evidence type="ECO:0000313" key="3">
    <source>
        <dbReference type="EMBL" id="RCK77790.1"/>
    </source>
</evidence>
<evidence type="ECO:0000313" key="4">
    <source>
        <dbReference type="Proteomes" id="UP000252355"/>
    </source>
</evidence>
<dbReference type="Proteomes" id="UP000252355">
    <property type="component" value="Unassembled WGS sequence"/>
</dbReference>
<organism evidence="3 4">
    <name type="scientific">Candidatus Ozemobacter sibiricus</name>
    <dbReference type="NCBI Taxonomy" id="2268124"/>
    <lineage>
        <taxon>Bacteria</taxon>
        <taxon>Candidatus Ozemobacteria</taxon>
        <taxon>Candidatus Ozemobacterales</taxon>
        <taxon>Candidatus Ozemobacteraceae</taxon>
        <taxon>Candidatus Ozemobacter</taxon>
    </lineage>
</organism>
<feature type="domain" description="AAA" evidence="1">
    <location>
        <begin position="18"/>
        <end position="142"/>
    </location>
</feature>
<accession>A0A367ZI73</accession>
<gene>
    <name evidence="3" type="ORF">OZSIB_2848</name>
</gene>
<comment type="caution">
    <text evidence="3">The sequence shown here is derived from an EMBL/GenBank/DDBJ whole genome shotgun (WGS) entry which is preliminary data.</text>
</comment>
<dbReference type="AlphaFoldDB" id="A0A367ZI73"/>
<reference evidence="3 4" key="1">
    <citation type="submission" date="2018-05" db="EMBL/GenBank/DDBJ databases">
        <title>A metagenomic window into the 2 km-deep terrestrial subsurface aquifer revealed taxonomically and functionally diverse microbial community comprising novel uncultured bacterial lineages.</title>
        <authorList>
            <person name="Kadnikov V.V."/>
            <person name="Mardanov A.V."/>
            <person name="Beletsky A.V."/>
            <person name="Banks D."/>
            <person name="Pimenov N.V."/>
            <person name="Frank Y.A."/>
            <person name="Karnachuk O.V."/>
            <person name="Ravin N.V."/>
        </authorList>
    </citation>
    <scope>NUCLEOTIDE SEQUENCE [LARGE SCALE GENOMIC DNA]</scope>
    <source>
        <strain evidence="3">BY5</strain>
    </source>
</reference>
<protein>
    <submittedName>
        <fullName evidence="3">ATPase</fullName>
    </submittedName>
</protein>
<dbReference type="InterPro" id="IPR027417">
    <property type="entry name" value="P-loop_NTPase"/>
</dbReference>
<dbReference type="InterPro" id="IPR025420">
    <property type="entry name" value="DUF4143"/>
</dbReference>
<feature type="domain" description="DUF4143" evidence="2">
    <location>
        <begin position="203"/>
        <end position="350"/>
    </location>
</feature>
<dbReference type="PANTHER" id="PTHR43566:SF1">
    <property type="entry name" value="AAA+ ATPASE DOMAIN-CONTAINING PROTEIN"/>
    <property type="match status" value="1"/>
</dbReference>
<evidence type="ECO:0000259" key="2">
    <source>
        <dbReference type="Pfam" id="PF13635"/>
    </source>
</evidence>
<dbReference type="PANTHER" id="PTHR43566">
    <property type="entry name" value="CONSERVED PROTEIN"/>
    <property type="match status" value="1"/>
</dbReference>
<dbReference type="EMBL" id="QOQW01000033">
    <property type="protein sequence ID" value="RCK77790.1"/>
    <property type="molecule type" value="Genomic_DNA"/>
</dbReference>
<dbReference type="Pfam" id="PF13173">
    <property type="entry name" value="AAA_14"/>
    <property type="match status" value="1"/>
</dbReference>
<dbReference type="InterPro" id="IPR041682">
    <property type="entry name" value="AAA_14"/>
</dbReference>
<name>A0A367ZI73_9BACT</name>
<dbReference type="Pfam" id="PF13635">
    <property type="entry name" value="DUF4143"/>
    <property type="match status" value="1"/>
</dbReference>
<dbReference type="SUPFAM" id="SSF52540">
    <property type="entry name" value="P-loop containing nucleoside triphosphate hydrolases"/>
    <property type="match status" value="1"/>
</dbReference>
<proteinExistence type="predicted"/>
<sequence length="404" mass="46898">MFPRTLVAPVLEILRDFRKMAFISGPRQVGKTTLAKKIGDCFPQRRYFNWDIPAHQSELRVDPAFFEKDRRDPRRDFLVIFDEIHKLRGWKNYLKGVFDQFEAEMAILVTGSGRLDLFQKGGDSLLGRYFHLPLYPLTVGELQERSSSWQEFLRALEAPGDLPACPHYEALFRFGGFPEPLKRAQIGFYRRWSEERRKLLVREDIRDATAIRQISGVETLSRLLPERVGAPLSLNSLREDLQVAFDTVKDWLAVLEQFYVIFRIPPFAPSIKRAIRKEAKVYSYDWAELADEGRRFENLLALHLKKAVALWRAMGQAEVTLHYLRDLEKREVDFLIADRNRPICLIESKLHDQTLAKSLVHFQEALHVPFGIQVIHTPGVCFRRKTEGGYAWVVSADRFLSALP</sequence>
<evidence type="ECO:0000259" key="1">
    <source>
        <dbReference type="Pfam" id="PF13173"/>
    </source>
</evidence>